<dbReference type="SUPFAM" id="SSF51735">
    <property type="entry name" value="NAD(P)-binding Rossmann-fold domains"/>
    <property type="match status" value="1"/>
</dbReference>
<sequence>MGKARSCKMDVTSDADVETVAADVRAWIAEAHASDPRRVLAVVNNAGVGTGGFVDWLSLQDYERDLAVNFMGVVRVCKAFLPLLRQSADAATALGPAVARPRILIVSSMSGKLPVPLLSSYSASKHAAAAFAACLRMEVENLWNVHVCTVLPSFHRTPLTQGGVSTVSRKWGGLAPAVKAMYGDACAQSCFEIARGMMDDWAWDPERVSEALARAVTQVRAPPAELTIGGDALFGLNALRHLPPAVYEAIIYHWYAWNLVMPSDAENAKGKLKKKI</sequence>
<dbReference type="PANTHER" id="PTHR43313:SF1">
    <property type="entry name" value="3BETA-HYDROXYSTEROID DEHYDROGENASE DHS-16"/>
    <property type="match status" value="1"/>
</dbReference>
<dbReference type="Pfam" id="PF00106">
    <property type="entry name" value="adh_short"/>
    <property type="match status" value="1"/>
</dbReference>
<keyword evidence="2" id="KW-1185">Reference proteome</keyword>
<dbReference type="AlphaFoldDB" id="A0A0M0JE32"/>
<reference evidence="2" key="1">
    <citation type="journal article" date="2015" name="PLoS Genet.">
        <title>Genome Sequence and Transcriptome Analyses of Chrysochromulina tobin: Metabolic Tools for Enhanced Algal Fitness in the Prominent Order Prymnesiales (Haptophyceae).</title>
        <authorList>
            <person name="Hovde B.T."/>
            <person name="Deodato C.R."/>
            <person name="Hunsperger H.M."/>
            <person name="Ryken S.A."/>
            <person name="Yost W."/>
            <person name="Jha R.K."/>
            <person name="Patterson J."/>
            <person name="Monnat R.J. Jr."/>
            <person name="Barlow S.B."/>
            <person name="Starkenburg S.R."/>
            <person name="Cattolico R.A."/>
        </authorList>
    </citation>
    <scope>NUCLEOTIDE SEQUENCE</scope>
    <source>
        <strain evidence="2">CCMP291</strain>
    </source>
</reference>
<dbReference type="EMBL" id="JWZX01003044">
    <property type="protein sequence ID" value="KOO24864.1"/>
    <property type="molecule type" value="Genomic_DNA"/>
</dbReference>
<proteinExistence type="predicted"/>
<dbReference type="InterPro" id="IPR036291">
    <property type="entry name" value="NAD(P)-bd_dom_sf"/>
</dbReference>
<name>A0A0M0JE32_9EUKA</name>
<organism evidence="1 2">
    <name type="scientific">Chrysochromulina tobinii</name>
    <dbReference type="NCBI Taxonomy" id="1460289"/>
    <lineage>
        <taxon>Eukaryota</taxon>
        <taxon>Haptista</taxon>
        <taxon>Haptophyta</taxon>
        <taxon>Prymnesiophyceae</taxon>
        <taxon>Prymnesiales</taxon>
        <taxon>Chrysochromulinaceae</taxon>
        <taxon>Chrysochromulina</taxon>
    </lineage>
</organism>
<dbReference type="InterPro" id="IPR020904">
    <property type="entry name" value="Sc_DH/Rdtase_CS"/>
</dbReference>
<dbReference type="Gene3D" id="3.40.50.720">
    <property type="entry name" value="NAD(P)-binding Rossmann-like Domain"/>
    <property type="match status" value="1"/>
</dbReference>
<dbReference type="GO" id="GO:0016491">
    <property type="term" value="F:oxidoreductase activity"/>
    <property type="evidence" value="ECO:0007669"/>
    <property type="project" value="TreeGrafter"/>
</dbReference>
<evidence type="ECO:0000313" key="2">
    <source>
        <dbReference type="Proteomes" id="UP000037460"/>
    </source>
</evidence>
<dbReference type="PROSITE" id="PS00061">
    <property type="entry name" value="ADH_SHORT"/>
    <property type="match status" value="1"/>
</dbReference>
<dbReference type="OrthoDB" id="1274115at2759"/>
<dbReference type="GO" id="GO:0008202">
    <property type="term" value="P:steroid metabolic process"/>
    <property type="evidence" value="ECO:0007669"/>
    <property type="project" value="TreeGrafter"/>
</dbReference>
<dbReference type="InterPro" id="IPR002347">
    <property type="entry name" value="SDR_fam"/>
</dbReference>
<evidence type="ECO:0000313" key="1">
    <source>
        <dbReference type="EMBL" id="KOO24864.1"/>
    </source>
</evidence>
<dbReference type="PANTHER" id="PTHR43313">
    <property type="entry name" value="SHORT-CHAIN DEHYDROGENASE/REDUCTASE FAMILY 9C"/>
    <property type="match status" value="1"/>
</dbReference>
<gene>
    <name evidence="1" type="ORF">Ctob_003034</name>
</gene>
<dbReference type="Proteomes" id="UP000037460">
    <property type="component" value="Unassembled WGS sequence"/>
</dbReference>
<accession>A0A0M0JE32</accession>
<comment type="caution">
    <text evidence="1">The sequence shown here is derived from an EMBL/GenBank/DDBJ whole genome shotgun (WGS) entry which is preliminary data.</text>
</comment>
<protein>
    <submittedName>
        <fullName evidence="1">3-hydroxybutyrate dehydrogenase</fullName>
    </submittedName>
</protein>